<evidence type="ECO:0000256" key="9">
    <source>
        <dbReference type="ARBA" id="ARBA00023027"/>
    </source>
</evidence>
<proteinExistence type="inferred from homology"/>
<dbReference type="InterPro" id="IPR004821">
    <property type="entry name" value="Cyt_trans-like"/>
</dbReference>
<keyword evidence="4 11" id="KW-0662">Pyridine nucleotide biosynthesis</keyword>
<sequence length="214" mass="24132">MIAIFGGTFDPVHLGHINMAKQCVNTLNLSTLYFMPCALPAHKIAPGISTQHRVAMLNAAIAPYPFFQLDLRELHRTGPSYSLLSLQELRAQHPNTPIVFLIGMDSFNNLDKWYQWQAITQLCHIVVYQRPGQQCAVSGELQHYMQQAQVNNAKNLSHSVAGKLYFLPGEMLDAASSNIRQQLKNTNKKNELLPDAVSLYIERHALYQNDDNTN</sequence>
<comment type="function">
    <text evidence="1 11">Catalyzes the reversible adenylation of nicotinate mononucleotide (NaMN) to nicotinic acid adenine dinucleotide (NaAD).</text>
</comment>
<evidence type="ECO:0000256" key="3">
    <source>
        <dbReference type="ARBA" id="ARBA00009014"/>
    </source>
</evidence>
<comment type="pathway">
    <text evidence="2 11">Cofactor biosynthesis; NAD(+) biosynthesis; deamido-NAD(+) from nicotinate D-ribonucleotide: step 1/1.</text>
</comment>
<protein>
    <recommendedName>
        <fullName evidence="11">Probable nicotinate-nucleotide adenylyltransferase</fullName>
        <ecNumber evidence="11">2.7.7.18</ecNumber>
    </recommendedName>
    <alternativeName>
        <fullName evidence="11">Deamido-NAD(+) diphosphorylase</fullName>
    </alternativeName>
    <alternativeName>
        <fullName evidence="11">Deamido-NAD(+) pyrophosphorylase</fullName>
    </alternativeName>
    <alternativeName>
        <fullName evidence="11">Nicotinate mononucleotide adenylyltransferase</fullName>
        <shortName evidence="11">NaMN adenylyltransferase</shortName>
    </alternativeName>
</protein>
<evidence type="ECO:0000256" key="1">
    <source>
        <dbReference type="ARBA" id="ARBA00002324"/>
    </source>
</evidence>
<dbReference type="UniPathway" id="UPA00253">
    <property type="reaction ID" value="UER00332"/>
</dbReference>
<dbReference type="RefSeq" id="WP_058372939.1">
    <property type="nucleotide sequence ID" value="NZ_CP011034.1"/>
</dbReference>
<evidence type="ECO:0000313" key="14">
    <source>
        <dbReference type="Proteomes" id="UP000065261"/>
    </source>
</evidence>
<feature type="domain" description="Cytidyltransferase-like" evidence="12">
    <location>
        <begin position="4"/>
        <end position="155"/>
    </location>
</feature>
<evidence type="ECO:0000256" key="6">
    <source>
        <dbReference type="ARBA" id="ARBA00022695"/>
    </source>
</evidence>
<reference evidence="13 14" key="1">
    <citation type="submission" date="2015-03" db="EMBL/GenBank/DDBJ databases">
        <authorList>
            <person name="Murphy D."/>
        </authorList>
    </citation>
    <scope>NUCLEOTIDE SEQUENCE [LARGE SCALE GENOMIC DNA]</scope>
    <source>
        <strain evidence="13 14">KMM 520</strain>
    </source>
</reference>
<dbReference type="GO" id="GO:0009435">
    <property type="term" value="P:NAD+ biosynthetic process"/>
    <property type="evidence" value="ECO:0007669"/>
    <property type="project" value="UniProtKB-UniRule"/>
</dbReference>
<dbReference type="GO" id="GO:0005524">
    <property type="term" value="F:ATP binding"/>
    <property type="evidence" value="ECO:0007669"/>
    <property type="project" value="UniProtKB-KW"/>
</dbReference>
<name>A0A0U2WXP3_9GAMM</name>
<dbReference type="GO" id="GO:0004515">
    <property type="term" value="F:nicotinate-nucleotide adenylyltransferase activity"/>
    <property type="evidence" value="ECO:0007669"/>
    <property type="project" value="UniProtKB-UniRule"/>
</dbReference>
<dbReference type="NCBIfam" id="TIGR00125">
    <property type="entry name" value="cyt_tran_rel"/>
    <property type="match status" value="1"/>
</dbReference>
<gene>
    <name evidence="11 13" type="primary">nadD</name>
    <name evidence="13" type="ORF">PTRA_a1182</name>
</gene>
<dbReference type="SUPFAM" id="SSF52374">
    <property type="entry name" value="Nucleotidylyl transferase"/>
    <property type="match status" value="1"/>
</dbReference>
<dbReference type="AlphaFoldDB" id="A0A0U2WXP3"/>
<evidence type="ECO:0000256" key="10">
    <source>
        <dbReference type="ARBA" id="ARBA00048721"/>
    </source>
</evidence>
<keyword evidence="8 11" id="KW-0067">ATP-binding</keyword>
<evidence type="ECO:0000256" key="4">
    <source>
        <dbReference type="ARBA" id="ARBA00022642"/>
    </source>
</evidence>
<evidence type="ECO:0000256" key="8">
    <source>
        <dbReference type="ARBA" id="ARBA00022840"/>
    </source>
</evidence>
<comment type="similarity">
    <text evidence="3 11">Belongs to the NadD family.</text>
</comment>
<evidence type="ECO:0000256" key="7">
    <source>
        <dbReference type="ARBA" id="ARBA00022741"/>
    </source>
</evidence>
<dbReference type="PATRIC" id="fig|1315283.4.peg.1028"/>
<evidence type="ECO:0000259" key="12">
    <source>
        <dbReference type="Pfam" id="PF01467"/>
    </source>
</evidence>
<dbReference type="Proteomes" id="UP000065261">
    <property type="component" value="Chromosome I"/>
</dbReference>
<evidence type="ECO:0000256" key="2">
    <source>
        <dbReference type="ARBA" id="ARBA00005019"/>
    </source>
</evidence>
<evidence type="ECO:0000256" key="5">
    <source>
        <dbReference type="ARBA" id="ARBA00022679"/>
    </source>
</evidence>
<dbReference type="NCBIfam" id="TIGR00482">
    <property type="entry name" value="nicotinate (nicotinamide) nucleotide adenylyltransferase"/>
    <property type="match status" value="1"/>
</dbReference>
<dbReference type="NCBIfam" id="NF000839">
    <property type="entry name" value="PRK00071.1-1"/>
    <property type="match status" value="1"/>
</dbReference>
<dbReference type="PANTHER" id="PTHR39321:SF3">
    <property type="entry name" value="PHOSPHOPANTETHEINE ADENYLYLTRANSFERASE"/>
    <property type="match status" value="1"/>
</dbReference>
<evidence type="ECO:0000313" key="13">
    <source>
        <dbReference type="EMBL" id="ALS32433.1"/>
    </source>
</evidence>
<keyword evidence="9 11" id="KW-0520">NAD</keyword>
<dbReference type="HAMAP" id="MF_00244">
    <property type="entry name" value="NaMN_adenylyltr"/>
    <property type="match status" value="1"/>
</dbReference>
<evidence type="ECO:0000256" key="11">
    <source>
        <dbReference type="HAMAP-Rule" id="MF_00244"/>
    </source>
</evidence>
<comment type="catalytic activity">
    <reaction evidence="10 11">
        <text>nicotinate beta-D-ribonucleotide + ATP + H(+) = deamido-NAD(+) + diphosphate</text>
        <dbReference type="Rhea" id="RHEA:22860"/>
        <dbReference type="ChEBI" id="CHEBI:15378"/>
        <dbReference type="ChEBI" id="CHEBI:30616"/>
        <dbReference type="ChEBI" id="CHEBI:33019"/>
        <dbReference type="ChEBI" id="CHEBI:57502"/>
        <dbReference type="ChEBI" id="CHEBI:58437"/>
        <dbReference type="EC" id="2.7.7.18"/>
    </reaction>
</comment>
<dbReference type="KEGG" id="ptn:PTRA_a1182"/>
<dbReference type="EMBL" id="CP011034">
    <property type="protein sequence ID" value="ALS32433.1"/>
    <property type="molecule type" value="Genomic_DNA"/>
</dbReference>
<dbReference type="CDD" id="cd02165">
    <property type="entry name" value="NMNAT"/>
    <property type="match status" value="1"/>
</dbReference>
<dbReference type="InterPro" id="IPR005248">
    <property type="entry name" value="NadD/NMNAT"/>
</dbReference>
<dbReference type="OrthoDB" id="5295945at2"/>
<dbReference type="Gene3D" id="3.40.50.620">
    <property type="entry name" value="HUPs"/>
    <property type="match status" value="1"/>
</dbReference>
<keyword evidence="6 11" id="KW-0548">Nucleotidyltransferase</keyword>
<dbReference type="Pfam" id="PF01467">
    <property type="entry name" value="CTP_transf_like"/>
    <property type="match status" value="1"/>
</dbReference>
<dbReference type="InterPro" id="IPR014729">
    <property type="entry name" value="Rossmann-like_a/b/a_fold"/>
</dbReference>
<keyword evidence="7 11" id="KW-0547">Nucleotide-binding</keyword>
<accession>A0A0U2WXP3</accession>
<organism evidence="13">
    <name type="scientific">Pseudoalteromonas translucida KMM 520</name>
    <dbReference type="NCBI Taxonomy" id="1315283"/>
    <lineage>
        <taxon>Bacteria</taxon>
        <taxon>Pseudomonadati</taxon>
        <taxon>Pseudomonadota</taxon>
        <taxon>Gammaproteobacteria</taxon>
        <taxon>Alteromonadales</taxon>
        <taxon>Pseudoalteromonadaceae</taxon>
        <taxon>Pseudoalteromonas</taxon>
    </lineage>
</organism>
<keyword evidence="5 11" id="KW-0808">Transferase</keyword>
<dbReference type="PANTHER" id="PTHR39321">
    <property type="entry name" value="NICOTINATE-NUCLEOTIDE ADENYLYLTRANSFERASE-RELATED"/>
    <property type="match status" value="1"/>
</dbReference>
<dbReference type="EC" id="2.7.7.18" evidence="11"/>